<dbReference type="AlphaFoldDB" id="A0A1T2KTA3"/>
<accession>A0A1T2KTA3</accession>
<keyword evidence="1" id="KW-1133">Transmembrane helix</keyword>
<dbReference type="Proteomes" id="UP000190896">
    <property type="component" value="Unassembled WGS sequence"/>
</dbReference>
<feature type="transmembrane region" description="Helical" evidence="1">
    <location>
        <begin position="12"/>
        <end position="30"/>
    </location>
</feature>
<organism evidence="2 3">
    <name type="scientific">Solemya velesiana gill symbiont</name>
    <dbReference type="NCBI Taxonomy" id="1918948"/>
    <lineage>
        <taxon>Bacteria</taxon>
        <taxon>Pseudomonadati</taxon>
        <taxon>Pseudomonadota</taxon>
        <taxon>Gammaproteobacteria</taxon>
        <taxon>sulfur-oxidizing symbionts</taxon>
    </lineage>
</organism>
<sequence>MNGDFFLVSTKRKAITTLFILSLSLVFGLLSQTRLPLVDATAEGYFTDALKDEALAYAAIRGVNAVVSVLKESEVVVSPVGVGVNIAVGQILDPIDNMTERASSLLVTAIIALGLQKLAFEVGGAASFQLIALLLLITIPPVWMQKSGSAWIPVLLKGVVVLLLLRLLLPISSYASNALHEAVFQPRIDEARESLSVVSSRYDSLNTLKKGDEEGFFSSIVGKANQQVEDARHTFEHVAENVEQIVSALLELATLYVALFLVQVLAIPIFTLWLIVLLVRQSNGLRTEKLIAG</sequence>
<proteinExistence type="predicted"/>
<keyword evidence="1" id="KW-0812">Transmembrane</keyword>
<comment type="caution">
    <text evidence="2">The sequence shown here is derived from an EMBL/GenBank/DDBJ whole genome shotgun (WGS) entry which is preliminary data.</text>
</comment>
<gene>
    <name evidence="2" type="ORF">BOW51_08830</name>
</gene>
<evidence type="ECO:0000256" key="1">
    <source>
        <dbReference type="SAM" id="Phobius"/>
    </source>
</evidence>
<keyword evidence="1" id="KW-0472">Membrane</keyword>
<keyword evidence="3" id="KW-1185">Reference proteome</keyword>
<reference evidence="2 3" key="1">
    <citation type="submission" date="2016-11" db="EMBL/GenBank/DDBJ databases">
        <title>Mixed transmission modes and dynamic genome evolution in an obligate animal-bacterial symbiosis.</title>
        <authorList>
            <person name="Russell S.L."/>
            <person name="Corbett-Detig R.B."/>
            <person name="Cavanaugh C.M."/>
        </authorList>
    </citation>
    <scope>NUCLEOTIDE SEQUENCE [LARGE SCALE GENOMIC DNA]</scope>
    <source>
        <strain evidence="2">Se-Cadez</strain>
    </source>
</reference>
<feature type="transmembrane region" description="Helical" evidence="1">
    <location>
        <begin position="255"/>
        <end position="279"/>
    </location>
</feature>
<dbReference type="EMBL" id="MPRJ01000055">
    <property type="protein sequence ID" value="OOZ36089.1"/>
    <property type="molecule type" value="Genomic_DNA"/>
</dbReference>
<feature type="transmembrane region" description="Helical" evidence="1">
    <location>
        <begin position="150"/>
        <end position="169"/>
    </location>
</feature>
<evidence type="ECO:0000313" key="3">
    <source>
        <dbReference type="Proteomes" id="UP000190896"/>
    </source>
</evidence>
<feature type="transmembrane region" description="Helical" evidence="1">
    <location>
        <begin position="126"/>
        <end position="143"/>
    </location>
</feature>
<protein>
    <submittedName>
        <fullName evidence="2">Uncharacterized protein</fullName>
    </submittedName>
</protein>
<evidence type="ECO:0000313" key="2">
    <source>
        <dbReference type="EMBL" id="OOZ36089.1"/>
    </source>
</evidence>
<name>A0A1T2KTA3_9GAMM</name>